<accession>A0A9P5Y902</accession>
<evidence type="ECO:0000256" key="3">
    <source>
        <dbReference type="PROSITE-ProRule" id="PRU10007"/>
    </source>
</evidence>
<proteinExistence type="inferred from homology"/>
<dbReference type="AlphaFoldDB" id="A0A9P5Y902"/>
<reference evidence="6" key="1">
    <citation type="submission" date="2020-11" db="EMBL/GenBank/DDBJ databases">
        <authorList>
            <consortium name="DOE Joint Genome Institute"/>
            <person name="Ahrendt S."/>
            <person name="Riley R."/>
            <person name="Andreopoulos W."/>
            <person name="Labutti K."/>
            <person name="Pangilinan J."/>
            <person name="Ruiz-Duenas F.J."/>
            <person name="Barrasa J.M."/>
            <person name="Sanchez-Garcia M."/>
            <person name="Camarero S."/>
            <person name="Miyauchi S."/>
            <person name="Serrano A."/>
            <person name="Linde D."/>
            <person name="Babiker R."/>
            <person name="Drula E."/>
            <person name="Ayuso-Fernandez I."/>
            <person name="Pacheco R."/>
            <person name="Padilla G."/>
            <person name="Ferreira P."/>
            <person name="Barriuso J."/>
            <person name="Kellner H."/>
            <person name="Castanera R."/>
            <person name="Alfaro M."/>
            <person name="Ramirez L."/>
            <person name="Pisabarro A.G."/>
            <person name="Kuo A."/>
            <person name="Tritt A."/>
            <person name="Lipzen A."/>
            <person name="He G."/>
            <person name="Yan M."/>
            <person name="Ng V."/>
            <person name="Cullen D."/>
            <person name="Martin F."/>
            <person name="Rosso M.-N."/>
            <person name="Henrissat B."/>
            <person name="Hibbett D."/>
            <person name="Martinez A.T."/>
            <person name="Grigoriev I.V."/>
        </authorList>
    </citation>
    <scope>NUCLEOTIDE SEQUENCE</scope>
    <source>
        <strain evidence="6">CBS 247.69</strain>
    </source>
</reference>
<dbReference type="InterPro" id="IPR016162">
    <property type="entry name" value="Ald_DH_N"/>
</dbReference>
<keyword evidence="7" id="KW-1185">Reference proteome</keyword>
<dbReference type="Pfam" id="PF00171">
    <property type="entry name" value="Aldedh"/>
    <property type="match status" value="1"/>
</dbReference>
<gene>
    <name evidence="6" type="ORF">BDZ94DRAFT_451111</name>
</gene>
<keyword evidence="2 4" id="KW-0560">Oxidoreductase</keyword>
<feature type="active site" evidence="3">
    <location>
        <position position="290"/>
    </location>
</feature>
<evidence type="ECO:0000256" key="2">
    <source>
        <dbReference type="ARBA" id="ARBA00023002"/>
    </source>
</evidence>
<dbReference type="InterPro" id="IPR016161">
    <property type="entry name" value="Ald_DH/histidinol_DH"/>
</dbReference>
<protein>
    <submittedName>
        <fullName evidence="6">Aldehyde dehydrogenase domain-containing protein</fullName>
    </submittedName>
</protein>
<evidence type="ECO:0000313" key="7">
    <source>
        <dbReference type="Proteomes" id="UP000807353"/>
    </source>
</evidence>
<dbReference type="InterPro" id="IPR029510">
    <property type="entry name" value="Ald_DH_CS_GLU"/>
</dbReference>
<dbReference type="Proteomes" id="UP000807353">
    <property type="component" value="Unassembled WGS sequence"/>
</dbReference>
<dbReference type="EMBL" id="MU150251">
    <property type="protein sequence ID" value="KAF9464899.1"/>
    <property type="molecule type" value="Genomic_DNA"/>
</dbReference>
<dbReference type="PROSITE" id="PS00687">
    <property type="entry name" value="ALDEHYDE_DEHYDR_GLU"/>
    <property type="match status" value="1"/>
</dbReference>
<dbReference type="Gene3D" id="3.40.605.10">
    <property type="entry name" value="Aldehyde Dehydrogenase, Chain A, domain 1"/>
    <property type="match status" value="1"/>
</dbReference>
<dbReference type="GO" id="GO:0016620">
    <property type="term" value="F:oxidoreductase activity, acting on the aldehyde or oxo group of donors, NAD or NADP as acceptor"/>
    <property type="evidence" value="ECO:0007669"/>
    <property type="project" value="InterPro"/>
</dbReference>
<evidence type="ECO:0000259" key="5">
    <source>
        <dbReference type="Pfam" id="PF00171"/>
    </source>
</evidence>
<evidence type="ECO:0000256" key="1">
    <source>
        <dbReference type="ARBA" id="ARBA00009986"/>
    </source>
</evidence>
<comment type="similarity">
    <text evidence="1 4">Belongs to the aldehyde dehydrogenase family.</text>
</comment>
<name>A0A9P5Y902_9AGAR</name>
<dbReference type="InterPro" id="IPR016163">
    <property type="entry name" value="Ald_DH_C"/>
</dbReference>
<dbReference type="FunFam" id="3.40.605.10:FF:000007">
    <property type="entry name" value="NAD/NADP-dependent betaine aldehyde dehydrogenase"/>
    <property type="match status" value="1"/>
</dbReference>
<dbReference type="CDD" id="cd07114">
    <property type="entry name" value="ALDH_DhaS"/>
    <property type="match status" value="1"/>
</dbReference>
<evidence type="ECO:0000313" key="6">
    <source>
        <dbReference type="EMBL" id="KAF9464899.1"/>
    </source>
</evidence>
<dbReference type="InterPro" id="IPR015590">
    <property type="entry name" value="Aldehyde_DH_dom"/>
</dbReference>
<evidence type="ECO:0000256" key="4">
    <source>
        <dbReference type="RuleBase" id="RU003345"/>
    </source>
</evidence>
<dbReference type="SUPFAM" id="SSF53720">
    <property type="entry name" value="ALDH-like"/>
    <property type="match status" value="1"/>
</dbReference>
<organism evidence="6 7">
    <name type="scientific">Collybia nuda</name>
    <dbReference type="NCBI Taxonomy" id="64659"/>
    <lineage>
        <taxon>Eukaryota</taxon>
        <taxon>Fungi</taxon>
        <taxon>Dikarya</taxon>
        <taxon>Basidiomycota</taxon>
        <taxon>Agaricomycotina</taxon>
        <taxon>Agaricomycetes</taxon>
        <taxon>Agaricomycetidae</taxon>
        <taxon>Agaricales</taxon>
        <taxon>Tricholomatineae</taxon>
        <taxon>Clitocybaceae</taxon>
        <taxon>Collybia</taxon>
    </lineage>
</organism>
<sequence length="549" mass="59618">MSSCGFTTGRTSPIIITRARANMRAAFFVQRRLFHKAHYGPYISESSPNLNSFRQGEGAEEFIVSNPATGESLCRITCASPEVVNSAVNNAQSAFSSGVWSRSPAIHRSKVLSKLARSLEARIPELAKIESLQTGRTVREMQAQLGRLPEWLDYFSALLRTNQSFIAPTQGKLLNYVDRVPLGVVAQITPFNHPLLIAVKKIAPALAAGNSVIVKPSELAPITVLEFAEMAEAAGVPPGVLTVLPGFGPTTGRELANNKLIKKVDITAGTQTGRVLGGIAGANLASYTAELGGKAPIVVFDDADLISAVNGTAFASFVASGQTCVSGTRILLQDDIYDRFMPLFLEKVENIKRRMGNPLNPKSTMGTIISLDHLQRIELMMKRTRGTVVKGGHRMIGKSDLDGFDFFPGNFFPPTVVTEISVEDELWKEEVFGPVVVVKRFMTEAEGVLLANNSKYGLGAGIWTSNLSRAHRVASEIESGLCWVNTHHRNDPSSPWGGMKDSGIGRENGLEALESYSQSKSTIVNIATVEETRQLDDWFADVSEECRYG</sequence>
<dbReference type="OrthoDB" id="310895at2759"/>
<comment type="caution">
    <text evidence="6">The sequence shown here is derived from an EMBL/GenBank/DDBJ whole genome shotgun (WGS) entry which is preliminary data.</text>
</comment>
<dbReference type="Gene3D" id="3.40.309.10">
    <property type="entry name" value="Aldehyde Dehydrogenase, Chain A, domain 2"/>
    <property type="match status" value="1"/>
</dbReference>
<feature type="domain" description="Aldehyde dehydrogenase" evidence="5">
    <location>
        <begin position="55"/>
        <end position="521"/>
    </location>
</feature>
<dbReference type="PANTHER" id="PTHR11699">
    <property type="entry name" value="ALDEHYDE DEHYDROGENASE-RELATED"/>
    <property type="match status" value="1"/>
</dbReference>